<proteinExistence type="predicted"/>
<dbReference type="Proteomes" id="UP000001234">
    <property type="component" value="Segment"/>
</dbReference>
<accession>K4RME3</accession>
<gene>
    <name evidence="1" type="ORF">BN405_2-10_Ab1_orf_111</name>
</gene>
<dbReference type="GeneID" id="14296517"/>
<dbReference type="RefSeq" id="YP_007236932.1">
    <property type="nucleotide sequence ID" value="NC_019918.1"/>
</dbReference>
<organism evidence="1 2">
    <name type="scientific">Pseudomonas phage vB_PaeM_C2-10_Ab1</name>
    <dbReference type="NCBI Taxonomy" id="1231048"/>
    <lineage>
        <taxon>Viruses</taxon>
        <taxon>Duplodnaviria</taxon>
        <taxon>Heunggongvirae</taxon>
        <taxon>Uroviricota</taxon>
        <taxon>Caudoviricetes</taxon>
        <taxon>Vandenendeviridae</taxon>
        <taxon>Skurskavirinae</taxon>
        <taxon>Pakpunavirus</taxon>
        <taxon>Pakpunavirus CAb1</taxon>
    </lineage>
</organism>
<dbReference type="OrthoDB" id="23275at10239"/>
<dbReference type="EMBL" id="HE983845">
    <property type="protein sequence ID" value="CCM43655.1"/>
    <property type="molecule type" value="Genomic_DNA"/>
</dbReference>
<evidence type="ECO:0000313" key="1">
    <source>
        <dbReference type="EMBL" id="CCM43655.1"/>
    </source>
</evidence>
<keyword evidence="2" id="KW-1185">Reference proteome</keyword>
<dbReference type="KEGG" id="vg:14296517"/>
<evidence type="ECO:0000313" key="2">
    <source>
        <dbReference type="Proteomes" id="UP000001234"/>
    </source>
</evidence>
<sequence>MCYDSRSEGWFWSANASKSGLHDGERRFQMTVYKFWCEWDIGINECLWRDYYQMEEDVAKALSDCGIEDTIEELEGAGLLGFDSVKVIG</sequence>
<name>K4RME3_9CAUD</name>
<protein>
    <submittedName>
        <fullName evidence="1">Uncharacterized protein</fullName>
    </submittedName>
</protein>
<reference evidence="1 2" key="1">
    <citation type="journal article" date="2013" name="PLoS ONE">
        <title>The Susceptibility of Pseudomonas aeruginosa Strains from Cystic Fibrosis Patients to Bacteriophages.</title>
        <authorList>
            <person name="Essoh C."/>
            <person name="Blouin Y."/>
            <person name="Loukou G."/>
            <person name="Cablanmian A."/>
            <person name="Lathro S."/>
            <person name="Kutter E."/>
            <person name="Thien H.V."/>
            <person name="Vergnaud G."/>
            <person name="Pourcel C."/>
        </authorList>
    </citation>
    <scope>NUCLEOTIDE SEQUENCE [LARGE SCALE GENOMIC DNA]</scope>
    <source>
        <strain evidence="1">VB_PaeM_C2-10_Ab1</strain>
    </source>
</reference>